<dbReference type="InterPro" id="IPR058648">
    <property type="entry name" value="HH_CzcB-like"/>
</dbReference>
<dbReference type="Pfam" id="PF25893">
    <property type="entry name" value="HH_CzcB"/>
    <property type="match status" value="1"/>
</dbReference>
<keyword evidence="2" id="KW-0813">Transport</keyword>
<dbReference type="PANTHER" id="PTHR30097">
    <property type="entry name" value="CATION EFFLUX SYSTEM PROTEIN CUSB"/>
    <property type="match status" value="1"/>
</dbReference>
<dbReference type="SUPFAM" id="SSF111369">
    <property type="entry name" value="HlyD-like secretion proteins"/>
    <property type="match status" value="1"/>
</dbReference>
<evidence type="ECO:0000259" key="4">
    <source>
        <dbReference type="Pfam" id="PF25893"/>
    </source>
</evidence>
<dbReference type="PANTHER" id="PTHR30097:SF4">
    <property type="entry name" value="SLR6042 PROTEIN"/>
    <property type="match status" value="1"/>
</dbReference>
<name>A0A1H3T4L8_9BURK</name>
<dbReference type="Gene3D" id="2.40.50.100">
    <property type="match status" value="1"/>
</dbReference>
<feature type="domain" description="CzcB-like alpha-helical hairpin" evidence="4">
    <location>
        <begin position="140"/>
        <end position="191"/>
    </location>
</feature>
<evidence type="ECO:0000256" key="2">
    <source>
        <dbReference type="ARBA" id="ARBA00022448"/>
    </source>
</evidence>
<protein>
    <submittedName>
        <fullName evidence="7">Membrane fusion protein, cobalt-zinc-cadmium efflux system</fullName>
    </submittedName>
</protein>
<dbReference type="GO" id="GO:0030288">
    <property type="term" value="C:outer membrane-bounded periplasmic space"/>
    <property type="evidence" value="ECO:0007669"/>
    <property type="project" value="TreeGrafter"/>
</dbReference>
<evidence type="ECO:0000313" key="7">
    <source>
        <dbReference type="EMBL" id="SDZ45293.1"/>
    </source>
</evidence>
<dbReference type="InterPro" id="IPR051909">
    <property type="entry name" value="MFP_Cation_Efflux"/>
</dbReference>
<dbReference type="EMBL" id="FNPE01000025">
    <property type="protein sequence ID" value="SDZ45293.1"/>
    <property type="molecule type" value="Genomic_DNA"/>
</dbReference>
<dbReference type="Gene3D" id="1.10.287.470">
    <property type="entry name" value="Helix hairpin bin"/>
    <property type="match status" value="1"/>
</dbReference>
<dbReference type="Gene3D" id="2.40.420.20">
    <property type="match status" value="1"/>
</dbReference>
<evidence type="ECO:0000259" key="6">
    <source>
        <dbReference type="Pfam" id="PF25975"/>
    </source>
</evidence>
<dbReference type="Pfam" id="PF25975">
    <property type="entry name" value="CzcB_C"/>
    <property type="match status" value="1"/>
</dbReference>
<evidence type="ECO:0000256" key="1">
    <source>
        <dbReference type="ARBA" id="ARBA00009477"/>
    </source>
</evidence>
<dbReference type="InterPro" id="IPR058647">
    <property type="entry name" value="BSH_CzcB-like"/>
</dbReference>
<dbReference type="Pfam" id="PF25973">
    <property type="entry name" value="BSH_CzcB"/>
    <property type="match status" value="1"/>
</dbReference>
<proteinExistence type="inferred from homology"/>
<dbReference type="GO" id="GO:0015679">
    <property type="term" value="P:plasma membrane copper ion transport"/>
    <property type="evidence" value="ECO:0007669"/>
    <property type="project" value="TreeGrafter"/>
</dbReference>
<dbReference type="GO" id="GO:0022857">
    <property type="term" value="F:transmembrane transporter activity"/>
    <property type="evidence" value="ECO:0007669"/>
    <property type="project" value="InterPro"/>
</dbReference>
<gene>
    <name evidence="7" type="ORF">SAMN05421547_12559</name>
</gene>
<sequence length="394" mass="39459">MTENRRTTPWLLVAGVASAAAAIGFGAAQIGKSAPAVAPVAAIASAPTPAPASDAPAGVVQIPDDYLQAAGITVEAITPGDVALEILAPATVTAAPGGEAVLVARATGTIQRVARRLGDAVKAGDVLATVDSLDATTMAADRRVAQAKADLARKSYARELELFQQGVTPRQDMEAAKAGLDVAEAESQRASSVARAAQVSEDGRAVAVVSPISGSVTAVNAVVGAYVTPNTELFRVAAPGALQIEAAVTPAEAGRIAVGELATIIPSSGNPIAAVVRSMTPTASNASRAATVVLTPSEPKVALVVGEGVQVRLHARNGGSSGLTVPESAVQNLDGRDVLFVKTDQGFRAQPVLIGARSGGVAQVISGAAAGDRVATRNAFLVKAQAKKNAGDDE</sequence>
<dbReference type="FunFam" id="2.40.420.20:FF:000006">
    <property type="entry name" value="RND family efflux transporter MFP subunit"/>
    <property type="match status" value="1"/>
</dbReference>
<feature type="domain" description="CzcB-like barrel-sandwich hybrid" evidence="5">
    <location>
        <begin position="100"/>
        <end position="237"/>
    </location>
</feature>
<dbReference type="AlphaFoldDB" id="A0A1H3T4L8"/>
<organism evidence="7 8">
    <name type="scientific">Delftia lacustris</name>
    <dbReference type="NCBI Taxonomy" id="558537"/>
    <lineage>
        <taxon>Bacteria</taxon>
        <taxon>Pseudomonadati</taxon>
        <taxon>Pseudomonadota</taxon>
        <taxon>Betaproteobacteria</taxon>
        <taxon>Burkholderiales</taxon>
        <taxon>Comamonadaceae</taxon>
        <taxon>Delftia</taxon>
    </lineage>
</organism>
<evidence type="ECO:0000256" key="3">
    <source>
        <dbReference type="ARBA" id="ARBA00023285"/>
    </source>
</evidence>
<feature type="domain" description="CzcB-like C-terminal circularly permuted SH3-like" evidence="6">
    <location>
        <begin position="323"/>
        <end position="383"/>
    </location>
</feature>
<dbReference type="NCBIfam" id="TIGR01730">
    <property type="entry name" value="RND_mfp"/>
    <property type="match status" value="1"/>
</dbReference>
<reference evidence="7 8" key="1">
    <citation type="submission" date="2016-10" db="EMBL/GenBank/DDBJ databases">
        <authorList>
            <person name="de Groot N.N."/>
        </authorList>
    </citation>
    <scope>NUCLEOTIDE SEQUENCE [LARGE SCALE GENOMIC DNA]</scope>
    <source>
        <strain evidence="7 8">LMG 24775</strain>
    </source>
</reference>
<dbReference type="Proteomes" id="UP000183417">
    <property type="component" value="Unassembled WGS sequence"/>
</dbReference>
<comment type="similarity">
    <text evidence="1">Belongs to the membrane fusion protein (MFP) (TC 8.A.1) family.</text>
</comment>
<dbReference type="InterPro" id="IPR006143">
    <property type="entry name" value="RND_pump_MFP"/>
</dbReference>
<accession>A0A1H3T4L8</accession>
<dbReference type="GeneID" id="94693329"/>
<dbReference type="GO" id="GO:0016020">
    <property type="term" value="C:membrane"/>
    <property type="evidence" value="ECO:0007669"/>
    <property type="project" value="InterPro"/>
</dbReference>
<dbReference type="GO" id="GO:0060003">
    <property type="term" value="P:copper ion export"/>
    <property type="evidence" value="ECO:0007669"/>
    <property type="project" value="TreeGrafter"/>
</dbReference>
<dbReference type="InterPro" id="IPR058649">
    <property type="entry name" value="CzcB_C"/>
</dbReference>
<keyword evidence="3" id="KW-0170">Cobalt</keyword>
<evidence type="ECO:0000259" key="5">
    <source>
        <dbReference type="Pfam" id="PF25973"/>
    </source>
</evidence>
<dbReference type="RefSeq" id="WP_074923417.1">
    <property type="nucleotide sequence ID" value="NZ_CP141274.1"/>
</dbReference>
<dbReference type="GO" id="GO:0046914">
    <property type="term" value="F:transition metal ion binding"/>
    <property type="evidence" value="ECO:0007669"/>
    <property type="project" value="TreeGrafter"/>
</dbReference>
<evidence type="ECO:0000313" key="8">
    <source>
        <dbReference type="Proteomes" id="UP000183417"/>
    </source>
</evidence>